<dbReference type="InterPro" id="IPR003892">
    <property type="entry name" value="CUE"/>
</dbReference>
<accession>A0A4T0M9U1</accession>
<feature type="region of interest" description="Disordered" evidence="1">
    <location>
        <begin position="242"/>
        <end position="261"/>
    </location>
</feature>
<evidence type="ECO:0000256" key="1">
    <source>
        <dbReference type="SAM" id="MobiDB-lite"/>
    </source>
</evidence>
<dbReference type="GO" id="GO:0043130">
    <property type="term" value="F:ubiquitin binding"/>
    <property type="evidence" value="ECO:0007669"/>
    <property type="project" value="InterPro"/>
</dbReference>
<dbReference type="InterPro" id="IPR041800">
    <property type="entry name" value="ASCC2_CUE"/>
</dbReference>
<feature type="domain" description="CUE" evidence="2">
    <location>
        <begin position="259"/>
        <end position="303"/>
    </location>
</feature>
<dbReference type="AlphaFoldDB" id="A0A4T0M9U1"/>
<feature type="compositionally biased region" description="Basic residues" evidence="1">
    <location>
        <begin position="471"/>
        <end position="481"/>
    </location>
</feature>
<dbReference type="Proteomes" id="UP000310685">
    <property type="component" value="Unassembled WGS sequence"/>
</dbReference>
<dbReference type="Gene3D" id="1.10.8.10">
    <property type="entry name" value="DNA helicase RuvA subunit, C-terminal domain"/>
    <property type="match status" value="1"/>
</dbReference>
<feature type="region of interest" description="Disordered" evidence="1">
    <location>
        <begin position="407"/>
        <end position="430"/>
    </location>
</feature>
<dbReference type="EMBL" id="SPRC01000022">
    <property type="protein sequence ID" value="TIB79664.1"/>
    <property type="molecule type" value="Genomic_DNA"/>
</dbReference>
<proteinExistence type="predicted"/>
<organism evidence="3 4">
    <name type="scientific">Wallemia mellicola</name>
    <dbReference type="NCBI Taxonomy" id="1708541"/>
    <lineage>
        <taxon>Eukaryota</taxon>
        <taxon>Fungi</taxon>
        <taxon>Dikarya</taxon>
        <taxon>Basidiomycota</taxon>
        <taxon>Wallemiomycotina</taxon>
        <taxon>Wallemiomycetes</taxon>
        <taxon>Wallemiales</taxon>
        <taxon>Wallemiaceae</taxon>
        <taxon>Wallemia</taxon>
    </lineage>
</organism>
<dbReference type="CDD" id="cd14364">
    <property type="entry name" value="CUE_ASCC2"/>
    <property type="match status" value="1"/>
</dbReference>
<feature type="region of interest" description="Disordered" evidence="1">
    <location>
        <begin position="460"/>
        <end position="532"/>
    </location>
</feature>
<evidence type="ECO:0000259" key="2">
    <source>
        <dbReference type="PROSITE" id="PS51140"/>
    </source>
</evidence>
<dbReference type="PROSITE" id="PS51140">
    <property type="entry name" value="CUE"/>
    <property type="match status" value="1"/>
</dbReference>
<feature type="region of interest" description="Disordered" evidence="1">
    <location>
        <begin position="367"/>
        <end position="388"/>
    </location>
</feature>
<comment type="caution">
    <text evidence="3">The sequence shown here is derived from an EMBL/GenBank/DDBJ whole genome shotgun (WGS) entry which is preliminary data.</text>
</comment>
<evidence type="ECO:0000313" key="4">
    <source>
        <dbReference type="Proteomes" id="UP000310685"/>
    </source>
</evidence>
<feature type="compositionally biased region" description="Polar residues" evidence="1">
    <location>
        <begin position="379"/>
        <end position="388"/>
    </location>
</feature>
<name>A0A4T0M9U1_9BASI</name>
<evidence type="ECO:0000313" key="3">
    <source>
        <dbReference type="EMBL" id="TIB79664.1"/>
    </source>
</evidence>
<protein>
    <recommendedName>
        <fullName evidence="2">CUE domain-containing protein</fullName>
    </recommendedName>
</protein>
<gene>
    <name evidence="3" type="ORF">E3Q22_02372</name>
</gene>
<reference evidence="3 4" key="1">
    <citation type="submission" date="2019-03" db="EMBL/GenBank/DDBJ databases">
        <title>Sequencing 25 genomes of Wallemia mellicola.</title>
        <authorList>
            <person name="Gostincar C."/>
        </authorList>
    </citation>
    <scope>NUCLEOTIDE SEQUENCE [LARGE SCALE GENOMIC DNA]</scope>
    <source>
        <strain evidence="3 4">EXF-6152</strain>
    </source>
</reference>
<sequence length="532" mass="59908">MSIRNLEIKLNDILKSNKLLSDSSADDLFSWFATHYREEFSLVRLQILDLAERQSINRKFSLKSLVSLATILHRHNISRFKQIAATTNFTSFELARFVEVLVASNSNTPKILDVLHCFSINFVETLTNSSLPLLKYLNGLYNSIEKDDKLIILDILYNIIHHSLSNSNSATLISEALNVILDKTPPPELSDRPLQNASMLSDLETITESSTLLIPQTNFDLQIVGQRMELLVLDIMLISPPSSSKADMETPPALPPRPDRDPRIDVVLDIFPDQDVSFIEKALSLPQYSNTEALIEALLEGTVHIPQDEPLEQPKYDIDEPAELDFSKLRIGKANNLKLKMDEDARNELKATVMRRVEEAQIEEIEAELEEEEEYASRPTETGDTTPTVEVDYSVLEKAYLENPSLFDRSSTTRRSKERENLRNATGLDDGQIEGWHSQLVRNPRKLQRLVQDKDIVNNNLDVPVQEGKSRHSRGGARGRGRGGASSGSTRGKAPTQGAGHSGNNRQRQNKEKQGNAQRKRGHDKKFANQPT</sequence>